<proteinExistence type="predicted"/>
<organism evidence="1 2">
    <name type="scientific">Trypanosoma conorhini</name>
    <dbReference type="NCBI Taxonomy" id="83891"/>
    <lineage>
        <taxon>Eukaryota</taxon>
        <taxon>Discoba</taxon>
        <taxon>Euglenozoa</taxon>
        <taxon>Kinetoplastea</taxon>
        <taxon>Metakinetoplastina</taxon>
        <taxon>Trypanosomatida</taxon>
        <taxon>Trypanosomatidae</taxon>
        <taxon>Trypanosoma</taxon>
    </lineage>
</organism>
<dbReference type="Proteomes" id="UP000284403">
    <property type="component" value="Unassembled WGS sequence"/>
</dbReference>
<comment type="caution">
    <text evidence="1">The sequence shown here is derived from an EMBL/GenBank/DDBJ whole genome shotgun (WGS) entry which is preliminary data.</text>
</comment>
<name>A0A3R7M4J6_9TRYP</name>
<dbReference type="AlphaFoldDB" id="A0A3R7M4J6"/>
<dbReference type="RefSeq" id="XP_029224009.1">
    <property type="nucleotide sequence ID" value="XM_029375936.1"/>
</dbReference>
<evidence type="ECO:0000313" key="2">
    <source>
        <dbReference type="Proteomes" id="UP000284403"/>
    </source>
</evidence>
<accession>A0A3R7M4J6</accession>
<keyword evidence="2" id="KW-1185">Reference proteome</keyword>
<protein>
    <submittedName>
        <fullName evidence="1">Uncharacterized protein</fullName>
    </submittedName>
</protein>
<evidence type="ECO:0000313" key="1">
    <source>
        <dbReference type="EMBL" id="RNE99303.1"/>
    </source>
</evidence>
<sequence length="148" mass="15305">MAVGEGRAAAECAADFGPAPSLSLRLRVCAALVFFAPRMCVCRGSAAASGSSVAVVTEAQRRSGRHCRVVPTSCGPRDAFEPPLRVCVPLAQLAAVGCCCRGLLRPASRPSSRCVAAGALGRCVSCVPLSFSSLSFAAVKNSFFFFQC</sequence>
<gene>
    <name evidence="1" type="ORF">Tco025E_09110</name>
</gene>
<dbReference type="EMBL" id="MKKU01000967">
    <property type="protein sequence ID" value="RNE99303.1"/>
    <property type="molecule type" value="Genomic_DNA"/>
</dbReference>
<reference evidence="1 2" key="1">
    <citation type="journal article" date="2018" name="BMC Genomics">
        <title>Genomic comparison of Trypanosoma conorhini and Trypanosoma rangeli to Trypanosoma cruzi strains of high and low virulence.</title>
        <authorList>
            <person name="Bradwell K.R."/>
            <person name="Koparde V.N."/>
            <person name="Matveyev A.V."/>
            <person name="Serrano M.G."/>
            <person name="Alves J.M."/>
            <person name="Parikh H."/>
            <person name="Huang B."/>
            <person name="Lee V."/>
            <person name="Espinosa-Alvarez O."/>
            <person name="Ortiz P.A."/>
            <person name="Costa-Martins A.G."/>
            <person name="Teixeira M.M."/>
            <person name="Buck G.A."/>
        </authorList>
    </citation>
    <scope>NUCLEOTIDE SEQUENCE [LARGE SCALE GENOMIC DNA]</scope>
    <source>
        <strain evidence="1 2">025E</strain>
    </source>
</reference>
<dbReference type="GeneID" id="40322721"/>